<evidence type="ECO:0000313" key="2">
    <source>
        <dbReference type="EMBL" id="PRP97539.1"/>
    </source>
</evidence>
<keyword evidence="3" id="KW-1185">Reference proteome</keyword>
<comment type="caution">
    <text evidence="2">The sequence shown here is derived from an EMBL/GenBank/DDBJ whole genome shotgun (WGS) entry which is preliminary data.</text>
</comment>
<dbReference type="PROSITE" id="PS51724">
    <property type="entry name" value="SPOR"/>
    <property type="match status" value="1"/>
</dbReference>
<dbReference type="OrthoDB" id="9855062at2"/>
<dbReference type="SUPFAM" id="SSF110997">
    <property type="entry name" value="Sporulation related repeat"/>
    <property type="match status" value="1"/>
</dbReference>
<feature type="domain" description="SPOR" evidence="1">
    <location>
        <begin position="45"/>
        <end position="128"/>
    </location>
</feature>
<dbReference type="RefSeq" id="WP_106392691.1">
    <property type="nucleotide sequence ID" value="NZ_PVNK01000153.1"/>
</dbReference>
<gene>
    <name evidence="2" type="ORF">ENSA5_33360</name>
</gene>
<dbReference type="InterPro" id="IPR007730">
    <property type="entry name" value="SPOR-like_dom"/>
</dbReference>
<dbReference type="Gene3D" id="3.30.70.1070">
    <property type="entry name" value="Sporulation related repeat"/>
    <property type="match status" value="1"/>
</dbReference>
<organism evidence="2 3">
    <name type="scientific">Enhygromyxa salina</name>
    <dbReference type="NCBI Taxonomy" id="215803"/>
    <lineage>
        <taxon>Bacteria</taxon>
        <taxon>Pseudomonadati</taxon>
        <taxon>Myxococcota</taxon>
        <taxon>Polyangia</taxon>
        <taxon>Nannocystales</taxon>
        <taxon>Nannocystaceae</taxon>
        <taxon>Enhygromyxa</taxon>
    </lineage>
</organism>
<proteinExistence type="predicted"/>
<name>A0A2S9XXE2_9BACT</name>
<evidence type="ECO:0000259" key="1">
    <source>
        <dbReference type="PROSITE" id="PS51724"/>
    </source>
</evidence>
<dbReference type="AlphaFoldDB" id="A0A2S9XXE2"/>
<protein>
    <submittedName>
        <fullName evidence="2">Sporulation related domain protein</fullName>
    </submittedName>
</protein>
<dbReference type="EMBL" id="PVNK01000153">
    <property type="protein sequence ID" value="PRP97539.1"/>
    <property type="molecule type" value="Genomic_DNA"/>
</dbReference>
<evidence type="ECO:0000313" key="3">
    <source>
        <dbReference type="Proteomes" id="UP000237968"/>
    </source>
</evidence>
<dbReference type="Pfam" id="PF05036">
    <property type="entry name" value="SPOR"/>
    <property type="match status" value="1"/>
</dbReference>
<sequence length="134" mass="14530">MNYPGDMLSQISLVMLTLLSHFNPGAVDLIELAERVGITRAVEHEALDLVATVQLDLLPDREGAEALAATIEQRVGGEFEVFVETIATEAELPPSYRVGVGPFTTFEDAERARTKLDGLGVDGFVRELDDILGC</sequence>
<accession>A0A2S9XXE2</accession>
<dbReference type="GO" id="GO:0042834">
    <property type="term" value="F:peptidoglycan binding"/>
    <property type="evidence" value="ECO:0007669"/>
    <property type="project" value="InterPro"/>
</dbReference>
<dbReference type="Proteomes" id="UP000237968">
    <property type="component" value="Unassembled WGS sequence"/>
</dbReference>
<dbReference type="InterPro" id="IPR036680">
    <property type="entry name" value="SPOR-like_sf"/>
</dbReference>
<reference evidence="2 3" key="1">
    <citation type="submission" date="2018-03" db="EMBL/GenBank/DDBJ databases">
        <title>Draft Genome Sequences of the Obligatory Marine Myxobacteria Enhygromyxa salina SWB005.</title>
        <authorList>
            <person name="Poehlein A."/>
            <person name="Moghaddam J.A."/>
            <person name="Harms H."/>
            <person name="Alanjari M."/>
            <person name="Koenig G.M."/>
            <person name="Daniel R."/>
            <person name="Schaeberle T.F."/>
        </authorList>
    </citation>
    <scope>NUCLEOTIDE SEQUENCE [LARGE SCALE GENOMIC DNA]</scope>
    <source>
        <strain evidence="2 3">SWB005</strain>
    </source>
</reference>